<dbReference type="SUPFAM" id="SSF54447">
    <property type="entry name" value="ssDNA-binding transcriptional regulator domain"/>
    <property type="match status" value="1"/>
</dbReference>
<dbReference type="Gene3D" id="2.30.31.40">
    <property type="match status" value="1"/>
</dbReference>
<keyword evidence="4" id="KW-1185">Reference proteome</keyword>
<name>A0A836HCR9_9TRYP</name>
<evidence type="ECO:0000313" key="4">
    <source>
        <dbReference type="Proteomes" id="UP000673552"/>
    </source>
</evidence>
<dbReference type="InterPro" id="IPR032680">
    <property type="entry name" value="SUN1_N"/>
</dbReference>
<feature type="domain" description="SUN" evidence="2">
    <location>
        <begin position="26"/>
        <end position="185"/>
    </location>
</feature>
<dbReference type="EMBL" id="JAFEUZ010000027">
    <property type="protein sequence ID" value="KAG5475346.1"/>
    <property type="molecule type" value="Genomic_DNA"/>
</dbReference>
<dbReference type="GeneID" id="92513513"/>
<dbReference type="RefSeq" id="XP_067177611.1">
    <property type="nucleotide sequence ID" value="XM_067321001.1"/>
</dbReference>
<evidence type="ECO:0000256" key="1">
    <source>
        <dbReference type="SAM" id="MobiDB-lite"/>
    </source>
</evidence>
<reference evidence="4" key="2">
    <citation type="journal article" date="2021" name="Sci. Data">
        <title>Chromosome-scale genome sequencing, assembly and annotation of six genomes from subfamily Leishmaniinae.</title>
        <authorList>
            <person name="Almutairi H."/>
            <person name="Urbaniak M.D."/>
            <person name="Bates M.D."/>
            <person name="Jariyapan N."/>
            <person name="Kwakye-Nuako G."/>
            <person name="Thomaz Soccol V."/>
            <person name="Al-Salem W.S."/>
            <person name="Dillon R.J."/>
            <person name="Bates P.A."/>
            <person name="Gatherer D."/>
        </authorList>
    </citation>
    <scope>NUCLEOTIDE SEQUENCE [LARGE SCALE GENOMIC DNA]</scope>
</reference>
<feature type="region of interest" description="Disordered" evidence="1">
    <location>
        <begin position="22"/>
        <end position="41"/>
    </location>
</feature>
<dbReference type="AlphaFoldDB" id="A0A836HCR9"/>
<dbReference type="GO" id="GO:0003677">
    <property type="term" value="F:DNA binding"/>
    <property type="evidence" value="ECO:0007669"/>
    <property type="project" value="InterPro"/>
</dbReference>
<dbReference type="OrthoDB" id="244752at2759"/>
<dbReference type="KEGG" id="lmat:92513513"/>
<accession>A0A836HCR9</accession>
<reference evidence="4" key="1">
    <citation type="journal article" date="2021" name="Microbiol. Resour. Announc.">
        <title>LGAAP: Leishmaniinae Genome Assembly and Annotation Pipeline.</title>
        <authorList>
            <person name="Almutairi H."/>
            <person name="Urbaniak M.D."/>
            <person name="Bates M.D."/>
            <person name="Jariyapan N."/>
            <person name="Kwakye-Nuako G."/>
            <person name="Thomaz-Soccol V."/>
            <person name="Al-Salem W.S."/>
            <person name="Dillon R.J."/>
            <person name="Bates P.A."/>
            <person name="Gatherer D."/>
        </authorList>
    </citation>
    <scope>NUCLEOTIDE SEQUENCE [LARGE SCALE GENOMIC DNA]</scope>
</reference>
<dbReference type="InterPro" id="IPR009044">
    <property type="entry name" value="ssDNA-bd_transcriptional_reg"/>
</dbReference>
<organism evidence="3 4">
    <name type="scientific">Leishmania martiniquensis</name>
    <dbReference type="NCBI Taxonomy" id="1580590"/>
    <lineage>
        <taxon>Eukaryota</taxon>
        <taxon>Discoba</taxon>
        <taxon>Euglenozoa</taxon>
        <taxon>Kinetoplastea</taxon>
        <taxon>Metakinetoplastina</taxon>
        <taxon>Trypanosomatida</taxon>
        <taxon>Trypanosomatidae</taxon>
        <taxon>Leishmaniinae</taxon>
        <taxon>Leishmania</taxon>
    </lineage>
</organism>
<dbReference type="GO" id="GO:0006355">
    <property type="term" value="P:regulation of DNA-templated transcription"/>
    <property type="evidence" value="ECO:0007669"/>
    <property type="project" value="InterPro"/>
</dbReference>
<evidence type="ECO:0000259" key="2">
    <source>
        <dbReference type="Pfam" id="PF09387"/>
    </source>
</evidence>
<protein>
    <recommendedName>
        <fullName evidence="2">SUN domain-containing protein</fullName>
    </recommendedName>
</protein>
<proteinExistence type="predicted"/>
<comment type="caution">
    <text evidence="3">The sequence shown here is derived from an EMBL/GenBank/DDBJ whole genome shotgun (WGS) entry which is preliminary data.</text>
</comment>
<gene>
    <name evidence="3" type="ORF">LSCM1_03459</name>
</gene>
<dbReference type="Proteomes" id="UP000673552">
    <property type="component" value="Unassembled WGS sequence"/>
</dbReference>
<evidence type="ECO:0000313" key="3">
    <source>
        <dbReference type="EMBL" id="KAG5475346.1"/>
    </source>
</evidence>
<dbReference type="Pfam" id="PF09387">
    <property type="entry name" value="MRP"/>
    <property type="match status" value="1"/>
</dbReference>
<sequence length="234" mass="26577">MFRLVSARPSLATVAASQVRFQSSPATAASPNRRNQNRRTFASTSLLPKFEIHDVRDDPAHGSMTRVSVDGKQLLVSQFPQLGPRKADPNDTTPQFDRQRRISMRFRHIDLAGFVSVVENRIESHHVKNNAFDMAFERTANGYVLKGQVHRSNSQINEEWAVRFENQFAVTMEHFLQSALTESFGFAQHLRALTRGDNPQSDGLKNNQDRNRGQSRNQNRRRASGNISTDKQES</sequence>
<feature type="region of interest" description="Disordered" evidence="1">
    <location>
        <begin position="194"/>
        <end position="234"/>
    </location>
</feature>